<dbReference type="AlphaFoldDB" id="A0A0D6AZI2"/>
<protein>
    <recommendedName>
        <fullName evidence="3">Phytanoyl-CoA dioxygenase</fullName>
    </recommendedName>
</protein>
<proteinExistence type="predicted"/>
<dbReference type="EMBL" id="AP014800">
    <property type="protein sequence ID" value="BAQ68055.1"/>
    <property type="molecule type" value="Genomic_DNA"/>
</dbReference>
<reference evidence="1 2" key="1">
    <citation type="submission" date="2015-02" db="EMBL/GenBank/DDBJ databases">
        <title>Genome sequene of Rhodovulum sulfidophilum DSM 2351.</title>
        <authorList>
            <person name="Nagao N."/>
        </authorList>
    </citation>
    <scope>NUCLEOTIDE SEQUENCE [LARGE SCALE GENOMIC DNA]</scope>
    <source>
        <strain evidence="1 2">DSM 2351</strain>
    </source>
</reference>
<dbReference type="Gene3D" id="2.60.120.620">
    <property type="entry name" value="q2cbj1_9rhob like domain"/>
    <property type="match status" value="1"/>
</dbReference>
<evidence type="ECO:0000313" key="2">
    <source>
        <dbReference type="Proteomes" id="UP000064912"/>
    </source>
</evidence>
<dbReference type="PATRIC" id="fig|35806.4.peg.909"/>
<evidence type="ECO:0008006" key="3">
    <source>
        <dbReference type="Google" id="ProtNLM"/>
    </source>
</evidence>
<accession>A0A0D6AZI2</accession>
<sequence length="212" mass="24173">MKTVRYDLRRYDFRPWARRVLECEDLGALHKRPDPVRFDTYVKRMRHYTGRLEAAFEEIKPMYFEFVAREIAARFGELATVQTPPSIRCHLVGGGTGSSLHRDGAAKYNVTLGVINAWVPLTPVYGTASLFIETALGSNTLRSVTLDPGEMLFFDAFHLAHGSMGNRTETTRISFDLRFKPVDPERCRDLYVTAAPQRDLPLDRKSIVYLNA</sequence>
<gene>
    <name evidence="1" type="ORF">NHU_00888</name>
</gene>
<dbReference type="Proteomes" id="UP000064912">
    <property type="component" value="Chromosome"/>
</dbReference>
<dbReference type="KEGG" id="rsu:NHU_00888"/>
<dbReference type="SUPFAM" id="SSF51197">
    <property type="entry name" value="Clavaminate synthase-like"/>
    <property type="match status" value="1"/>
</dbReference>
<organism evidence="1 2">
    <name type="scientific">Rhodovulum sulfidophilum</name>
    <name type="common">Rhodobacter sulfidophilus</name>
    <dbReference type="NCBI Taxonomy" id="35806"/>
    <lineage>
        <taxon>Bacteria</taxon>
        <taxon>Pseudomonadati</taxon>
        <taxon>Pseudomonadota</taxon>
        <taxon>Alphaproteobacteria</taxon>
        <taxon>Rhodobacterales</taxon>
        <taxon>Paracoccaceae</taxon>
        <taxon>Rhodovulum</taxon>
    </lineage>
</organism>
<evidence type="ECO:0000313" key="1">
    <source>
        <dbReference type="EMBL" id="BAQ68055.1"/>
    </source>
</evidence>
<name>A0A0D6AZI2_RHOSU</name>